<dbReference type="Pfam" id="PF22042">
    <property type="entry name" value="EF-G_D2"/>
    <property type="match status" value="1"/>
</dbReference>
<sequence length="971" mass="106929">MMHRRALRRICRRPYIDSTYPAAVTCRSRCLRFHSASRNSQSGQAVAEAESVDTSKPSPVSSPQRWGASNSTDGTAAKPQGAPPRKPAFGAMRFGGMASAGQSTAQSSSVKKVIGLSAAERTSRNAIMSSQPRKASPLGDTSTATPISPESQKVTNQNFRAPPSLRARDWVCPDCAYPCFGKNAYCPKCRATRPGLNKAIESLRDASQNTTLPKNGQPKTSTRPDTGPQIRKLGVDAAQAWRDSNRELALRTQIVREPPNVKANEQRGNTQRAHQRAQDKRAKDATFKITYIDYGSSKEARDRESPKTTTGRHEENDFDKDTRGKRRAKPVRREQFFYEDEDFDPEEVEQRRQKRKQQKKPKVDVATPSPLYLPEFISVSNLATVLGVRYTEFISHLEEIGFEGVNHSHVLDAETAGLIAAEYNFEPIFDTGDQDLKAAAEPEDKSLLPPRPPVVTIMGHVDHGKTTLLDWLRKSAVAASEHGGITQHIGAFSVSMPSGKSITFLDTPGHAAFLDMRRRGADMTDIVVLVVAADDSVKPQTLEAINHAKQANVPIIVAINKVDKDNVNIEKVKQDLARHSVDVEDYGGDVQAIPVSGKTGQGMLELEEAIVTQSELLDHRADTEGNAEGWVVEATTRKAGRVATILVKRGTIYPGDILVAGSTWTRIKTLKNEAGITLEKATPGLPVEVDGWKEQPEAGSEVLEASSEQHAKEVVEYRMERTETKKLGQDMNAINENRRETIELRRRTGEEGEDEVETAPTGPTPVNFIVKADVFGSVEAVCGSVSGIGNNDVFAQILRSGVGQVSEFDIKHAATSNASVINFNSEVDPMISRMAEAQGVKMMNHTIIYELIDDVKAVMTDRLPPNIIHRVTGEAEISQIFDITIKGRKTMSIAGCKVRNGVISRSKKVRVMRDKEIIYDGTLSSLKNVKKDVVEMRKDSECGMGFDDWSAFEVGDHVQSYEEIHEKRTLE</sequence>
<keyword evidence="9" id="KW-0809">Transit peptide</keyword>
<protein>
    <recommendedName>
        <fullName evidence="13">Translation initiation factor IF-2, mitochondrial</fullName>
    </recommendedName>
</protein>
<dbReference type="NCBIfam" id="TIGR00487">
    <property type="entry name" value="IF-2"/>
    <property type="match status" value="1"/>
</dbReference>
<keyword evidence="6 14" id="KW-0863">Zinc-finger</keyword>
<evidence type="ECO:0000256" key="13">
    <source>
        <dbReference type="ARBA" id="ARBA00044200"/>
    </source>
</evidence>
<dbReference type="CDD" id="cd01887">
    <property type="entry name" value="IF2_eIF5B"/>
    <property type="match status" value="1"/>
</dbReference>
<evidence type="ECO:0000256" key="15">
    <source>
        <dbReference type="SAM" id="MobiDB-lite"/>
    </source>
</evidence>
<feature type="region of interest" description="Disordered" evidence="15">
    <location>
        <begin position="122"/>
        <end position="157"/>
    </location>
</feature>
<dbReference type="InterPro" id="IPR023115">
    <property type="entry name" value="TIF_IF2_dom3"/>
</dbReference>
<evidence type="ECO:0000256" key="14">
    <source>
        <dbReference type="PROSITE-ProRule" id="PRU00322"/>
    </source>
</evidence>
<evidence type="ECO:0000256" key="10">
    <source>
        <dbReference type="ARBA" id="ARBA00023128"/>
    </source>
</evidence>
<dbReference type="InterPro" id="IPR044145">
    <property type="entry name" value="IF2_II"/>
</dbReference>
<feature type="region of interest" description="Disordered" evidence="15">
    <location>
        <begin position="297"/>
        <end position="365"/>
    </location>
</feature>
<dbReference type="SUPFAM" id="SSF52540">
    <property type="entry name" value="P-loop containing nucleoside triphosphate hydrolases"/>
    <property type="match status" value="1"/>
</dbReference>
<dbReference type="OMA" id="DPFVAGN"/>
<gene>
    <name evidence="18" type="ORF">PISL3812_02393</name>
</gene>
<dbReference type="PROSITE" id="PS01176">
    <property type="entry name" value="IF2"/>
    <property type="match status" value="1"/>
</dbReference>
<dbReference type="SUPFAM" id="SSF50447">
    <property type="entry name" value="Translation proteins"/>
    <property type="match status" value="2"/>
</dbReference>
<comment type="subcellular location">
    <subcellularLocation>
        <location evidence="1">Mitochondrion</location>
    </subcellularLocation>
</comment>
<accession>A0A0U1LRK3</accession>
<dbReference type="CDD" id="cd03692">
    <property type="entry name" value="mtIF2_IVc"/>
    <property type="match status" value="1"/>
</dbReference>
<dbReference type="GO" id="GO:0008270">
    <property type="term" value="F:zinc ion binding"/>
    <property type="evidence" value="ECO:0007669"/>
    <property type="project" value="UniProtKB-KW"/>
</dbReference>
<dbReference type="Gene3D" id="3.40.50.300">
    <property type="entry name" value="P-loop containing nucleotide triphosphate hydrolases"/>
    <property type="match status" value="1"/>
</dbReference>
<name>A0A0U1LRK3_TALIS</name>
<keyword evidence="5" id="KW-0547">Nucleotide-binding</keyword>
<dbReference type="InterPro" id="IPR053905">
    <property type="entry name" value="EF-G-like_DII"/>
</dbReference>
<dbReference type="Gene3D" id="3.40.50.10050">
    <property type="entry name" value="Translation initiation factor IF- 2, domain 3"/>
    <property type="match status" value="1"/>
</dbReference>
<dbReference type="GO" id="GO:0003743">
    <property type="term" value="F:translation initiation factor activity"/>
    <property type="evidence" value="ECO:0007669"/>
    <property type="project" value="UniProtKB-KW"/>
</dbReference>
<keyword evidence="10" id="KW-0496">Mitochondrion</keyword>
<keyword evidence="19" id="KW-1185">Reference proteome</keyword>
<evidence type="ECO:0000256" key="7">
    <source>
        <dbReference type="ARBA" id="ARBA00022833"/>
    </source>
</evidence>
<feature type="compositionally biased region" description="Acidic residues" evidence="15">
    <location>
        <begin position="337"/>
        <end position="347"/>
    </location>
</feature>
<dbReference type="PANTHER" id="PTHR43381:SF20">
    <property type="entry name" value="TRANSLATION INITIATION FACTOR IF-2, MITOCHONDRIAL"/>
    <property type="match status" value="1"/>
</dbReference>
<dbReference type="InterPro" id="IPR027417">
    <property type="entry name" value="P-loop_NTPase"/>
</dbReference>
<reference evidence="18 19" key="1">
    <citation type="submission" date="2015-04" db="EMBL/GenBank/DDBJ databases">
        <authorList>
            <person name="Syromyatnikov M.Y."/>
            <person name="Popov V.N."/>
        </authorList>
    </citation>
    <scope>NUCLEOTIDE SEQUENCE [LARGE SCALE GENOMIC DNA]</scope>
    <source>
        <strain evidence="18">WF-38-12</strain>
    </source>
</reference>
<dbReference type="InterPro" id="IPR015760">
    <property type="entry name" value="TIF_IF2"/>
</dbReference>
<evidence type="ECO:0000259" key="17">
    <source>
        <dbReference type="PROSITE" id="PS51722"/>
    </source>
</evidence>
<dbReference type="InterPro" id="IPR036925">
    <property type="entry name" value="TIF_IF2_dom3_sf"/>
</dbReference>
<comment type="function">
    <text evidence="12">One of the essential components for the initiation of protein synthesis. Protects formylmethionyl-tRNA from spontaneous hydrolysis and promotes its binding to the 30S ribosomal subunits. Also involved in the hydrolysis of GTP during the formation of the 70S ribosomal complex.</text>
</comment>
<evidence type="ECO:0000256" key="12">
    <source>
        <dbReference type="ARBA" id="ARBA00025162"/>
    </source>
</evidence>
<comment type="similarity">
    <text evidence="2">Belongs to the TRAFAC class translation factor GTPase superfamily. Classic translation factor GTPase family. IF-2 subfamily.</text>
</comment>
<organism evidence="18 19">
    <name type="scientific">Talaromyces islandicus</name>
    <name type="common">Penicillium islandicum</name>
    <dbReference type="NCBI Taxonomy" id="28573"/>
    <lineage>
        <taxon>Eukaryota</taxon>
        <taxon>Fungi</taxon>
        <taxon>Dikarya</taxon>
        <taxon>Ascomycota</taxon>
        <taxon>Pezizomycotina</taxon>
        <taxon>Eurotiomycetes</taxon>
        <taxon>Eurotiomycetidae</taxon>
        <taxon>Eurotiales</taxon>
        <taxon>Trichocomaceae</taxon>
        <taxon>Talaromyces</taxon>
        <taxon>Talaromyces sect. Islandici</taxon>
    </lineage>
</organism>
<dbReference type="GO" id="GO:0005739">
    <property type="term" value="C:mitochondrion"/>
    <property type="evidence" value="ECO:0007669"/>
    <property type="project" value="UniProtKB-SubCell"/>
</dbReference>
<dbReference type="GO" id="GO:0003924">
    <property type="term" value="F:GTPase activity"/>
    <property type="evidence" value="ECO:0007669"/>
    <property type="project" value="InterPro"/>
</dbReference>
<dbReference type="InterPro" id="IPR006847">
    <property type="entry name" value="IF2_N"/>
</dbReference>
<keyword evidence="7" id="KW-0862">Zinc</keyword>
<evidence type="ECO:0000256" key="8">
    <source>
        <dbReference type="ARBA" id="ARBA00022917"/>
    </source>
</evidence>
<evidence type="ECO:0000259" key="16">
    <source>
        <dbReference type="PROSITE" id="PS50199"/>
    </source>
</evidence>
<feature type="region of interest" description="Disordered" evidence="15">
    <location>
        <begin position="205"/>
        <end position="230"/>
    </location>
</feature>
<keyword evidence="8" id="KW-0648">Protein biosynthesis</keyword>
<evidence type="ECO:0000256" key="5">
    <source>
        <dbReference type="ARBA" id="ARBA00022741"/>
    </source>
</evidence>
<dbReference type="InterPro" id="IPR005225">
    <property type="entry name" value="Small_GTP-bd"/>
</dbReference>
<evidence type="ECO:0000256" key="9">
    <source>
        <dbReference type="ARBA" id="ARBA00022946"/>
    </source>
</evidence>
<feature type="domain" description="Tr-type G" evidence="17">
    <location>
        <begin position="450"/>
        <end position="618"/>
    </location>
</feature>
<proteinExistence type="inferred from homology"/>
<dbReference type="InterPro" id="IPR009000">
    <property type="entry name" value="Transl_B-barrel_sf"/>
</dbReference>
<dbReference type="FunFam" id="3.40.50.300:FF:000019">
    <property type="entry name" value="Translation initiation factor IF-2"/>
    <property type="match status" value="1"/>
</dbReference>
<evidence type="ECO:0000313" key="19">
    <source>
        <dbReference type="Proteomes" id="UP000054383"/>
    </source>
</evidence>
<dbReference type="AlphaFoldDB" id="A0A0U1LRK3"/>
<dbReference type="FunFam" id="2.40.30.10:FF:000008">
    <property type="entry name" value="Translation initiation factor IF-2"/>
    <property type="match status" value="1"/>
</dbReference>
<keyword evidence="3 18" id="KW-0396">Initiation factor</keyword>
<dbReference type="EMBL" id="CVMT01000002">
    <property type="protein sequence ID" value="CRG85293.1"/>
    <property type="molecule type" value="Genomic_DNA"/>
</dbReference>
<evidence type="ECO:0000256" key="4">
    <source>
        <dbReference type="ARBA" id="ARBA00022723"/>
    </source>
</evidence>
<dbReference type="GO" id="GO:0005525">
    <property type="term" value="F:GTP binding"/>
    <property type="evidence" value="ECO:0007669"/>
    <property type="project" value="UniProtKB-KW"/>
</dbReference>
<dbReference type="PROSITE" id="PS51722">
    <property type="entry name" value="G_TR_2"/>
    <property type="match status" value="1"/>
</dbReference>
<evidence type="ECO:0000256" key="2">
    <source>
        <dbReference type="ARBA" id="ARBA00007733"/>
    </source>
</evidence>
<dbReference type="Proteomes" id="UP000054383">
    <property type="component" value="Unassembled WGS sequence"/>
</dbReference>
<dbReference type="Pfam" id="PF04760">
    <property type="entry name" value="IF2_N"/>
    <property type="match status" value="1"/>
</dbReference>
<dbReference type="HAMAP" id="MF_00100_B">
    <property type="entry name" value="IF_2_B"/>
    <property type="match status" value="1"/>
</dbReference>
<dbReference type="OrthoDB" id="361630at2759"/>
<dbReference type="InterPro" id="IPR000178">
    <property type="entry name" value="TF_IF2_bacterial-like"/>
</dbReference>
<feature type="region of interest" description="Disordered" evidence="15">
    <location>
        <begin position="250"/>
        <end position="284"/>
    </location>
</feature>
<dbReference type="Pfam" id="PF00009">
    <property type="entry name" value="GTP_EFTU"/>
    <property type="match status" value="1"/>
</dbReference>
<dbReference type="Gene3D" id="2.40.30.10">
    <property type="entry name" value="Translation factors"/>
    <property type="match status" value="2"/>
</dbReference>
<dbReference type="CDD" id="cd03702">
    <property type="entry name" value="IF2_mtIF2_II"/>
    <property type="match status" value="1"/>
</dbReference>
<feature type="compositionally biased region" description="Polar residues" evidence="15">
    <location>
        <begin position="124"/>
        <end position="157"/>
    </location>
</feature>
<dbReference type="PANTHER" id="PTHR43381">
    <property type="entry name" value="TRANSLATION INITIATION FACTOR IF-2-RELATED"/>
    <property type="match status" value="1"/>
</dbReference>
<feature type="region of interest" description="Disordered" evidence="15">
    <location>
        <begin position="37"/>
        <end position="93"/>
    </location>
</feature>
<dbReference type="NCBIfam" id="TIGR00231">
    <property type="entry name" value="small_GTP"/>
    <property type="match status" value="1"/>
</dbReference>
<keyword evidence="11" id="KW-0342">GTP-binding</keyword>
<evidence type="ECO:0000256" key="11">
    <source>
        <dbReference type="ARBA" id="ARBA00023134"/>
    </source>
</evidence>
<dbReference type="Pfam" id="PF11987">
    <property type="entry name" value="IF-2"/>
    <property type="match status" value="1"/>
</dbReference>
<feature type="compositionally biased region" description="Polar residues" evidence="15">
    <location>
        <begin position="52"/>
        <end position="74"/>
    </location>
</feature>
<keyword evidence="4" id="KW-0479">Metal-binding</keyword>
<evidence type="ECO:0000256" key="1">
    <source>
        <dbReference type="ARBA" id="ARBA00004173"/>
    </source>
</evidence>
<feature type="compositionally biased region" description="Polar residues" evidence="15">
    <location>
        <begin position="205"/>
        <end position="224"/>
    </location>
</feature>
<dbReference type="FunFam" id="3.40.50.10050:FF:000001">
    <property type="entry name" value="Translation initiation factor IF-2"/>
    <property type="match status" value="1"/>
</dbReference>
<evidence type="ECO:0000313" key="18">
    <source>
        <dbReference type="EMBL" id="CRG85293.1"/>
    </source>
</evidence>
<feature type="domain" description="RanBP2-type" evidence="16">
    <location>
        <begin position="166"/>
        <end position="195"/>
    </location>
</feature>
<dbReference type="PROSITE" id="PS50199">
    <property type="entry name" value="ZF_RANBP2_2"/>
    <property type="match status" value="1"/>
</dbReference>
<dbReference type="SUPFAM" id="SSF52156">
    <property type="entry name" value="Initiation factor IF2/eIF5b, domain 3"/>
    <property type="match status" value="1"/>
</dbReference>
<dbReference type="InterPro" id="IPR000795">
    <property type="entry name" value="T_Tr_GTP-bd_dom"/>
</dbReference>
<dbReference type="InterPro" id="IPR001876">
    <property type="entry name" value="Znf_RanBP2"/>
</dbReference>
<feature type="compositionally biased region" description="Basic and acidic residues" evidence="15">
    <location>
        <begin position="297"/>
        <end position="322"/>
    </location>
</feature>
<evidence type="ECO:0000256" key="3">
    <source>
        <dbReference type="ARBA" id="ARBA00022540"/>
    </source>
</evidence>
<dbReference type="STRING" id="28573.A0A0U1LRK3"/>
<evidence type="ECO:0000256" key="6">
    <source>
        <dbReference type="ARBA" id="ARBA00022771"/>
    </source>
</evidence>